<dbReference type="GO" id="GO:0099572">
    <property type="term" value="C:postsynaptic specialization"/>
    <property type="evidence" value="ECO:0007669"/>
    <property type="project" value="TreeGrafter"/>
</dbReference>
<evidence type="ECO:0000256" key="1">
    <source>
        <dbReference type="ARBA" id="ARBA00008839"/>
    </source>
</evidence>
<dbReference type="AlphaFoldDB" id="A0A4W3JD64"/>
<feature type="region of interest" description="Disordered" evidence="2">
    <location>
        <begin position="353"/>
        <end position="415"/>
    </location>
</feature>
<accession>A0A4W3JD64</accession>
<reference evidence="3" key="4">
    <citation type="submission" date="2025-08" db="UniProtKB">
        <authorList>
            <consortium name="Ensembl"/>
        </authorList>
    </citation>
    <scope>IDENTIFICATION</scope>
</reference>
<dbReference type="OMA" id="ACAQEND"/>
<feature type="region of interest" description="Disordered" evidence="2">
    <location>
        <begin position="45"/>
        <end position="71"/>
    </location>
</feature>
<dbReference type="Pfam" id="PF03359">
    <property type="entry name" value="GKAP"/>
    <property type="match status" value="1"/>
</dbReference>
<feature type="compositionally biased region" description="Polar residues" evidence="2">
    <location>
        <begin position="404"/>
        <end position="413"/>
    </location>
</feature>
<dbReference type="GeneTree" id="ENSGT00940000156220"/>
<feature type="compositionally biased region" description="Polar residues" evidence="2">
    <location>
        <begin position="60"/>
        <end position="71"/>
    </location>
</feature>
<reference evidence="3" key="5">
    <citation type="submission" date="2025-09" db="UniProtKB">
        <authorList>
            <consortium name="Ensembl"/>
        </authorList>
    </citation>
    <scope>IDENTIFICATION</scope>
</reference>
<dbReference type="Proteomes" id="UP000314986">
    <property type="component" value="Unassembled WGS sequence"/>
</dbReference>
<feature type="compositionally biased region" description="Basic and acidic residues" evidence="2">
    <location>
        <begin position="375"/>
        <end position="393"/>
    </location>
</feature>
<dbReference type="PANTHER" id="PTHR12353">
    <property type="entry name" value="DISKS LARGE-ASSOCIATED PROTEIN DAP SAP90/PSD-95-ASSOCIATED PROTEIN"/>
    <property type="match status" value="1"/>
</dbReference>
<reference evidence="4" key="1">
    <citation type="journal article" date="2006" name="Science">
        <title>Ancient noncoding elements conserved in the human genome.</title>
        <authorList>
            <person name="Venkatesh B."/>
            <person name="Kirkness E.F."/>
            <person name="Loh Y.H."/>
            <person name="Halpern A.L."/>
            <person name="Lee A.P."/>
            <person name="Johnson J."/>
            <person name="Dandona N."/>
            <person name="Viswanathan L.D."/>
            <person name="Tay A."/>
            <person name="Venter J.C."/>
            <person name="Strausberg R.L."/>
            <person name="Brenner S."/>
        </authorList>
    </citation>
    <scope>NUCLEOTIDE SEQUENCE [LARGE SCALE GENOMIC DNA]</scope>
</reference>
<reference evidence="4" key="2">
    <citation type="journal article" date="2007" name="PLoS Biol.">
        <title>Survey sequencing and comparative analysis of the elephant shark (Callorhinchus milii) genome.</title>
        <authorList>
            <person name="Venkatesh B."/>
            <person name="Kirkness E.F."/>
            <person name="Loh Y.H."/>
            <person name="Halpern A.L."/>
            <person name="Lee A.P."/>
            <person name="Johnson J."/>
            <person name="Dandona N."/>
            <person name="Viswanathan L.D."/>
            <person name="Tay A."/>
            <person name="Venter J.C."/>
            <person name="Strausberg R.L."/>
            <person name="Brenner S."/>
        </authorList>
    </citation>
    <scope>NUCLEOTIDE SEQUENCE [LARGE SCALE GENOMIC DNA]</scope>
</reference>
<dbReference type="GO" id="GO:0098978">
    <property type="term" value="C:glutamatergic synapse"/>
    <property type="evidence" value="ECO:0007669"/>
    <property type="project" value="TreeGrafter"/>
</dbReference>
<reference evidence="4" key="3">
    <citation type="journal article" date="2014" name="Nature">
        <title>Elephant shark genome provides unique insights into gnathostome evolution.</title>
        <authorList>
            <consortium name="International Elephant Shark Genome Sequencing Consortium"/>
            <person name="Venkatesh B."/>
            <person name="Lee A.P."/>
            <person name="Ravi V."/>
            <person name="Maurya A.K."/>
            <person name="Lian M.M."/>
            <person name="Swann J.B."/>
            <person name="Ohta Y."/>
            <person name="Flajnik M.F."/>
            <person name="Sutoh Y."/>
            <person name="Kasahara M."/>
            <person name="Hoon S."/>
            <person name="Gangu V."/>
            <person name="Roy S.W."/>
            <person name="Irimia M."/>
            <person name="Korzh V."/>
            <person name="Kondrychyn I."/>
            <person name="Lim Z.W."/>
            <person name="Tay B.H."/>
            <person name="Tohari S."/>
            <person name="Kong K.W."/>
            <person name="Ho S."/>
            <person name="Lorente-Galdos B."/>
            <person name="Quilez J."/>
            <person name="Marques-Bonet T."/>
            <person name="Raney B.J."/>
            <person name="Ingham P.W."/>
            <person name="Tay A."/>
            <person name="Hillier L.W."/>
            <person name="Minx P."/>
            <person name="Boehm T."/>
            <person name="Wilson R.K."/>
            <person name="Brenner S."/>
            <person name="Warren W.C."/>
        </authorList>
    </citation>
    <scope>NUCLEOTIDE SEQUENCE [LARGE SCALE GENOMIC DNA]</scope>
</reference>
<dbReference type="GO" id="GO:0060090">
    <property type="term" value="F:molecular adaptor activity"/>
    <property type="evidence" value="ECO:0007669"/>
    <property type="project" value="TreeGrafter"/>
</dbReference>
<dbReference type="InParanoid" id="A0A4W3JD64"/>
<dbReference type="GO" id="GO:0023052">
    <property type="term" value="P:signaling"/>
    <property type="evidence" value="ECO:0007669"/>
    <property type="project" value="InterPro"/>
</dbReference>
<dbReference type="InterPro" id="IPR005026">
    <property type="entry name" value="SAPAP"/>
</dbReference>
<dbReference type="PANTHER" id="PTHR12353:SF7">
    <property type="entry name" value="DISKS LARGE-ASSOCIATED PROTEIN 1"/>
    <property type="match status" value="1"/>
</dbReference>
<dbReference type="Ensembl" id="ENSCMIT00000041914.1">
    <property type="protein sequence ID" value="ENSCMIP00000041329.1"/>
    <property type="gene ID" value="ENSCMIG00000017224.1"/>
</dbReference>
<proteinExistence type="inferred from homology"/>
<protein>
    <submittedName>
        <fullName evidence="3">DLG associated protein 1</fullName>
    </submittedName>
</protein>
<keyword evidence="4" id="KW-1185">Reference proteome</keyword>
<name>A0A4W3JD64_CALMI</name>
<sequence length="427" mass="47694">HYPTQSILKKLSSCITTYKKNPPPVPPRTTTKPFISITAQSSTESAQDAYLDGHSHRGDLNSQSRLSNSTESLDSVKALNAAIEAANAQVHGPSNSQQHIEITPPVIVEQEIPPVEEIKVDLLRKSKCSSVGIQVCDSLLNVTLSVALLNRFQSIGVQVEDLHEPQEVVVNPMLRQHSKDASTSTAAIQGAEACQLQACAQDVDFAPEFDPSFLPPPEPWIDSVSVAEVEAGQRSICQRDGRWFMKLLQAEKQRMDAWCQQMEREEQDNELPEEILGKIRSAIGSAQLLMSQKFQQFSGLCEENMIPNSCPRLTSQDLAGFWDMLQLSIENVSMKFDELHQLKANNWKQVELPEKKEKRIPPPVPKKPPKGQVPFKREKSLEATEKQRQEARKRLMAAKRAASVRQNSATESADSIEIYIPEAQTRL</sequence>
<evidence type="ECO:0000313" key="4">
    <source>
        <dbReference type="Proteomes" id="UP000314986"/>
    </source>
</evidence>
<evidence type="ECO:0000256" key="2">
    <source>
        <dbReference type="SAM" id="MobiDB-lite"/>
    </source>
</evidence>
<dbReference type="STRING" id="7868.ENSCMIP00000041329"/>
<comment type="similarity">
    <text evidence="1">Belongs to the SAPAP family.</text>
</comment>
<evidence type="ECO:0000313" key="3">
    <source>
        <dbReference type="Ensembl" id="ENSCMIP00000041329.1"/>
    </source>
</evidence>
<organism evidence="3 4">
    <name type="scientific">Callorhinchus milii</name>
    <name type="common">Ghost shark</name>
    <dbReference type="NCBI Taxonomy" id="7868"/>
    <lineage>
        <taxon>Eukaryota</taxon>
        <taxon>Metazoa</taxon>
        <taxon>Chordata</taxon>
        <taxon>Craniata</taxon>
        <taxon>Vertebrata</taxon>
        <taxon>Chondrichthyes</taxon>
        <taxon>Holocephali</taxon>
        <taxon>Chimaeriformes</taxon>
        <taxon>Callorhinchidae</taxon>
        <taxon>Callorhinchus</taxon>
    </lineage>
</organism>